<protein>
    <submittedName>
        <fullName evidence="3">Uncharacterized protein</fullName>
    </submittedName>
</protein>
<dbReference type="GO" id="GO:1990229">
    <property type="term" value="C:iron-sulfur cluster assembly complex"/>
    <property type="evidence" value="ECO:0007669"/>
    <property type="project" value="UniProtKB-ARBA"/>
</dbReference>
<dbReference type="PIRSF" id="PIRSF003113">
    <property type="entry name" value="BolA"/>
    <property type="match status" value="1"/>
</dbReference>
<dbReference type="EMBL" id="UINC01001361">
    <property type="protein sequence ID" value="SUZ78662.1"/>
    <property type="molecule type" value="Genomic_DNA"/>
</dbReference>
<dbReference type="Gene3D" id="3.30.300.90">
    <property type="entry name" value="BolA-like"/>
    <property type="match status" value="1"/>
</dbReference>
<dbReference type="SUPFAM" id="SSF82657">
    <property type="entry name" value="BolA-like"/>
    <property type="match status" value="1"/>
</dbReference>
<dbReference type="PANTHER" id="PTHR46229">
    <property type="entry name" value="BOLA TRANSCRIPTION REGULATOR"/>
    <property type="match status" value="1"/>
</dbReference>
<accession>A0A381QH39</accession>
<dbReference type="AlphaFoldDB" id="A0A381QH39"/>
<evidence type="ECO:0000256" key="2">
    <source>
        <dbReference type="SAM" id="MobiDB-lite"/>
    </source>
</evidence>
<sequence length="117" mass="12975">MRDPNSDKMSVGGAMSRRIESKVFDGFHPVHLEVNNESYMHNVPAGAESHFRLLIVSEQFEGKSAVQRHQAVYAILADEVKNDIHALGLQTLTPSEWQADQERNESPECLGGGKAET</sequence>
<evidence type="ECO:0000256" key="1">
    <source>
        <dbReference type="ARBA" id="ARBA00005578"/>
    </source>
</evidence>
<dbReference type="FunFam" id="3.30.300.90:FF:000001">
    <property type="entry name" value="Transcriptional regulator BolA"/>
    <property type="match status" value="1"/>
</dbReference>
<gene>
    <name evidence="3" type="ORF">METZ01_LOCUS31516</name>
</gene>
<dbReference type="PANTHER" id="PTHR46229:SF2">
    <property type="entry name" value="BOLA-LIKE PROTEIN 1"/>
    <property type="match status" value="1"/>
</dbReference>
<comment type="similarity">
    <text evidence="1">Belongs to the BolA/IbaG family.</text>
</comment>
<reference evidence="3" key="1">
    <citation type="submission" date="2018-05" db="EMBL/GenBank/DDBJ databases">
        <authorList>
            <person name="Lanie J.A."/>
            <person name="Ng W.-L."/>
            <person name="Kazmierczak K.M."/>
            <person name="Andrzejewski T.M."/>
            <person name="Davidsen T.M."/>
            <person name="Wayne K.J."/>
            <person name="Tettelin H."/>
            <person name="Glass J.I."/>
            <person name="Rusch D."/>
            <person name="Podicherti R."/>
            <person name="Tsui H.-C.T."/>
            <person name="Winkler M.E."/>
        </authorList>
    </citation>
    <scope>NUCLEOTIDE SEQUENCE</scope>
</reference>
<proteinExistence type="inferred from homology"/>
<dbReference type="InterPro" id="IPR036065">
    <property type="entry name" value="BolA-like_sf"/>
</dbReference>
<evidence type="ECO:0000313" key="3">
    <source>
        <dbReference type="EMBL" id="SUZ78662.1"/>
    </source>
</evidence>
<name>A0A381QH39_9ZZZZ</name>
<organism evidence="3">
    <name type="scientific">marine metagenome</name>
    <dbReference type="NCBI Taxonomy" id="408172"/>
    <lineage>
        <taxon>unclassified sequences</taxon>
        <taxon>metagenomes</taxon>
        <taxon>ecological metagenomes</taxon>
    </lineage>
</organism>
<dbReference type="InterPro" id="IPR002634">
    <property type="entry name" value="BolA"/>
</dbReference>
<dbReference type="InterPro" id="IPR050961">
    <property type="entry name" value="BolA/IbaG_stress_morph_reg"/>
</dbReference>
<dbReference type="Pfam" id="PF01722">
    <property type="entry name" value="BolA"/>
    <property type="match status" value="1"/>
</dbReference>
<feature type="region of interest" description="Disordered" evidence="2">
    <location>
        <begin position="94"/>
        <end position="117"/>
    </location>
</feature>